<dbReference type="EMBL" id="OANT01000001">
    <property type="protein sequence ID" value="SNX43680.1"/>
    <property type="molecule type" value="Genomic_DNA"/>
</dbReference>
<accession>A0A240E726</accession>
<evidence type="ECO:0000256" key="1">
    <source>
        <dbReference type="SAM" id="Phobius"/>
    </source>
</evidence>
<keyword evidence="3" id="KW-1185">Reference proteome</keyword>
<organism evidence="2 3">
    <name type="scientific">Acinetobacter puyangensis</name>
    <dbReference type="NCBI Taxonomy" id="1096779"/>
    <lineage>
        <taxon>Bacteria</taxon>
        <taxon>Pseudomonadati</taxon>
        <taxon>Pseudomonadota</taxon>
        <taxon>Gammaproteobacteria</taxon>
        <taxon>Moraxellales</taxon>
        <taxon>Moraxellaceae</taxon>
        <taxon>Acinetobacter</taxon>
    </lineage>
</organism>
<sequence length="159" mass="17492">MSNIPRNGYGIDFSINEWLNFLGFPVFAAIVGVLIGGVISKVLNFGNIGTMILISGLAGIAYSYVSTYYSPNKNLIINLVVIGIGGFIIYTALMSYFNKMAVEIITNTSLSDIHSTIQYMENHDSEIRAFQVSWAISLILGIVICIKRGKHFSDKTIKV</sequence>
<evidence type="ECO:0000313" key="2">
    <source>
        <dbReference type="EMBL" id="SNX43680.1"/>
    </source>
</evidence>
<proteinExistence type="predicted"/>
<gene>
    <name evidence="2" type="ORF">SAMN05421731_101722</name>
</gene>
<feature type="transmembrane region" description="Helical" evidence="1">
    <location>
        <begin position="76"/>
        <end position="97"/>
    </location>
</feature>
<keyword evidence="1" id="KW-0472">Membrane</keyword>
<evidence type="ECO:0000313" key="3">
    <source>
        <dbReference type="Proteomes" id="UP000219042"/>
    </source>
</evidence>
<protein>
    <submittedName>
        <fullName evidence="2">Uncharacterized protein</fullName>
    </submittedName>
</protein>
<name>A0A240E726_9GAMM</name>
<dbReference type="RefSeq" id="WP_097077940.1">
    <property type="nucleotide sequence ID" value="NZ_BAABHT010000020.1"/>
</dbReference>
<keyword evidence="1" id="KW-1133">Transmembrane helix</keyword>
<dbReference type="AlphaFoldDB" id="A0A240E726"/>
<dbReference type="Proteomes" id="UP000219042">
    <property type="component" value="Unassembled WGS sequence"/>
</dbReference>
<feature type="transmembrane region" description="Helical" evidence="1">
    <location>
        <begin position="21"/>
        <end position="39"/>
    </location>
</feature>
<reference evidence="3" key="1">
    <citation type="submission" date="2016-09" db="EMBL/GenBank/DDBJ databases">
        <authorList>
            <person name="Varghese N."/>
            <person name="Submissions S."/>
        </authorList>
    </citation>
    <scope>NUCLEOTIDE SEQUENCE [LARGE SCALE GENOMIC DNA]</scope>
    <source>
        <strain evidence="3">ANC 4466</strain>
    </source>
</reference>
<feature type="transmembrane region" description="Helical" evidence="1">
    <location>
        <begin position="129"/>
        <end position="146"/>
    </location>
</feature>
<keyword evidence="1" id="KW-0812">Transmembrane</keyword>
<feature type="transmembrane region" description="Helical" evidence="1">
    <location>
        <begin position="45"/>
        <end position="64"/>
    </location>
</feature>